<evidence type="ECO:0000313" key="4">
    <source>
        <dbReference type="Proteomes" id="UP000585050"/>
    </source>
</evidence>
<organism evidence="3 4">
    <name type="scientific">Flammeovirga agarivorans</name>
    <dbReference type="NCBI Taxonomy" id="2726742"/>
    <lineage>
        <taxon>Bacteria</taxon>
        <taxon>Pseudomonadati</taxon>
        <taxon>Bacteroidota</taxon>
        <taxon>Cytophagia</taxon>
        <taxon>Cytophagales</taxon>
        <taxon>Flammeovirgaceae</taxon>
        <taxon>Flammeovirga</taxon>
    </lineage>
</organism>
<feature type="signal peptide" evidence="2">
    <location>
        <begin position="1"/>
        <end position="26"/>
    </location>
</feature>
<keyword evidence="2" id="KW-0732">Signal</keyword>
<evidence type="ECO:0008006" key="5">
    <source>
        <dbReference type="Google" id="ProtNLM"/>
    </source>
</evidence>
<dbReference type="EMBL" id="JABAIL010000001">
    <property type="protein sequence ID" value="NLR90078.1"/>
    <property type="molecule type" value="Genomic_DNA"/>
</dbReference>
<evidence type="ECO:0000313" key="3">
    <source>
        <dbReference type="EMBL" id="NLR90078.1"/>
    </source>
</evidence>
<sequence>MLSKITRNTFTFFVFFLLLSSSSVMGQYAKWKVGFGVQSEQIFAKNWNNTLYQFNTENAMNIPKLGWGWGFNFNSDYEVIEGLAVGLRYGMSTYDSKTEYLGEEVSLTTKFHDISVYGDFYILKFIPNSFLPHIKESFFVRVAPTYHSLNAETIFPDSLRVYQSENITIDSTSFVGVEGTSGFGLNLGVGYTQYVTDRISITGMLNMDYSFGHKINGLSDTYLGTNDPSRESAFVTRLSAEVKVAYTIKQKLPLCPIKSCHIQQEHRHAVLGGATVRGNKYSLRQNQKYGDKHRGQVEPKKRKKTKTERQQKRIQNKEKRNRKRIRIFGAGH</sequence>
<comment type="caution">
    <text evidence="3">The sequence shown here is derived from an EMBL/GenBank/DDBJ whole genome shotgun (WGS) entry which is preliminary data.</text>
</comment>
<feature type="region of interest" description="Disordered" evidence="1">
    <location>
        <begin position="283"/>
        <end position="332"/>
    </location>
</feature>
<feature type="compositionally biased region" description="Basic and acidic residues" evidence="1">
    <location>
        <begin position="289"/>
        <end position="299"/>
    </location>
</feature>
<feature type="chain" id="PRO_5031049546" description="Outer membrane protein beta-barrel domain-containing protein" evidence="2">
    <location>
        <begin position="27"/>
        <end position="332"/>
    </location>
</feature>
<name>A0A7X8XU74_9BACT</name>
<gene>
    <name evidence="3" type="ORF">HGP29_02625</name>
</gene>
<proteinExistence type="predicted"/>
<dbReference type="AlphaFoldDB" id="A0A7X8XU74"/>
<dbReference type="Proteomes" id="UP000585050">
    <property type="component" value="Unassembled WGS sequence"/>
</dbReference>
<keyword evidence="4" id="KW-1185">Reference proteome</keyword>
<dbReference type="RefSeq" id="WP_168880756.1">
    <property type="nucleotide sequence ID" value="NZ_JABAIL010000001.1"/>
</dbReference>
<evidence type="ECO:0000256" key="1">
    <source>
        <dbReference type="SAM" id="MobiDB-lite"/>
    </source>
</evidence>
<accession>A0A7X8XU74</accession>
<protein>
    <recommendedName>
        <fullName evidence="5">Outer membrane protein beta-barrel domain-containing protein</fullName>
    </recommendedName>
</protein>
<reference evidence="3 4" key="1">
    <citation type="submission" date="2020-04" db="EMBL/GenBank/DDBJ databases">
        <title>Flammeovirga sp. SR4, a novel species isolated from seawater.</title>
        <authorList>
            <person name="Wang X."/>
        </authorList>
    </citation>
    <scope>NUCLEOTIDE SEQUENCE [LARGE SCALE GENOMIC DNA]</scope>
    <source>
        <strain evidence="3 4">SR4</strain>
    </source>
</reference>
<feature type="compositionally biased region" description="Basic and acidic residues" evidence="1">
    <location>
        <begin position="307"/>
        <end position="318"/>
    </location>
</feature>
<evidence type="ECO:0000256" key="2">
    <source>
        <dbReference type="SAM" id="SignalP"/>
    </source>
</evidence>